<dbReference type="PaxDb" id="29760-VIT_15s0046g02470.t01"/>
<dbReference type="AlphaFoldDB" id="F6I635"/>
<dbReference type="HOGENOM" id="CLU_3415640_0_0_1"/>
<evidence type="ECO:0000313" key="2">
    <source>
        <dbReference type="Proteomes" id="UP000009183"/>
    </source>
</evidence>
<proteinExistence type="predicted"/>
<keyword evidence="2" id="KW-1185">Reference proteome</keyword>
<dbReference type="EMBL" id="FN596755">
    <property type="protein sequence ID" value="CCB62431.1"/>
    <property type="molecule type" value="Genomic_DNA"/>
</dbReference>
<reference evidence="2" key="1">
    <citation type="journal article" date="2007" name="Nature">
        <title>The grapevine genome sequence suggests ancestral hexaploidization in major angiosperm phyla.</title>
        <authorList>
            <consortium name="The French-Italian Public Consortium for Grapevine Genome Characterization."/>
            <person name="Jaillon O."/>
            <person name="Aury J.-M."/>
            <person name="Noel B."/>
            <person name="Policriti A."/>
            <person name="Clepet C."/>
            <person name="Casagrande A."/>
            <person name="Choisne N."/>
            <person name="Aubourg S."/>
            <person name="Vitulo N."/>
            <person name="Jubin C."/>
            <person name="Vezzi A."/>
            <person name="Legeai F."/>
            <person name="Hugueney P."/>
            <person name="Dasilva C."/>
            <person name="Horner D."/>
            <person name="Mica E."/>
            <person name="Jublot D."/>
            <person name="Poulain J."/>
            <person name="Bruyere C."/>
            <person name="Billault A."/>
            <person name="Segurens B."/>
            <person name="Gouyvenoux M."/>
            <person name="Ugarte E."/>
            <person name="Cattonaro F."/>
            <person name="Anthouard V."/>
            <person name="Vico V."/>
            <person name="Del Fabbro C."/>
            <person name="Alaux M."/>
            <person name="Di Gaspero G."/>
            <person name="Dumas V."/>
            <person name="Felice N."/>
            <person name="Paillard S."/>
            <person name="Juman I."/>
            <person name="Moroldo M."/>
            <person name="Scalabrin S."/>
            <person name="Canaguier A."/>
            <person name="Le Clainche I."/>
            <person name="Malacrida G."/>
            <person name="Durand E."/>
            <person name="Pesole G."/>
            <person name="Laucou V."/>
            <person name="Chatelet P."/>
            <person name="Merdinoglu D."/>
            <person name="Delledonne M."/>
            <person name="Pezzotti M."/>
            <person name="Lecharny A."/>
            <person name="Scarpelli C."/>
            <person name="Artiguenave F."/>
            <person name="Pe M.E."/>
            <person name="Valle G."/>
            <person name="Morgante M."/>
            <person name="Caboche M."/>
            <person name="Adam-Blondon A.-F."/>
            <person name="Weissenbach J."/>
            <person name="Quetier F."/>
            <person name="Wincker P."/>
        </authorList>
    </citation>
    <scope>NUCLEOTIDE SEQUENCE [LARGE SCALE GENOMIC DNA]</scope>
    <source>
        <strain evidence="2">cv. Pinot noir / PN40024</strain>
    </source>
</reference>
<sequence length="27" mass="3046">MGATSVSQYHYNSITLLELGFLNFNLI</sequence>
<evidence type="ECO:0000313" key="1">
    <source>
        <dbReference type="EMBL" id="CCB62431.1"/>
    </source>
</evidence>
<name>F6I635_VITVI</name>
<protein>
    <submittedName>
        <fullName evidence="1">Uncharacterized protein</fullName>
    </submittedName>
</protein>
<gene>
    <name evidence="1" type="ordered locus">VIT_15s0046g02470</name>
</gene>
<organism evidence="1 2">
    <name type="scientific">Vitis vinifera</name>
    <name type="common">Grape</name>
    <dbReference type="NCBI Taxonomy" id="29760"/>
    <lineage>
        <taxon>Eukaryota</taxon>
        <taxon>Viridiplantae</taxon>
        <taxon>Streptophyta</taxon>
        <taxon>Embryophyta</taxon>
        <taxon>Tracheophyta</taxon>
        <taxon>Spermatophyta</taxon>
        <taxon>Magnoliopsida</taxon>
        <taxon>eudicotyledons</taxon>
        <taxon>Gunneridae</taxon>
        <taxon>Pentapetalae</taxon>
        <taxon>rosids</taxon>
        <taxon>Vitales</taxon>
        <taxon>Vitaceae</taxon>
        <taxon>Viteae</taxon>
        <taxon>Vitis</taxon>
    </lineage>
</organism>
<dbReference type="InParanoid" id="F6I635"/>
<accession>F6I635</accession>
<dbReference type="Proteomes" id="UP000009183">
    <property type="component" value="Chromosome 15"/>
</dbReference>